<dbReference type="InterPro" id="IPR025668">
    <property type="entry name" value="Tnp_DDE_dom"/>
</dbReference>
<dbReference type="RefSeq" id="WP_220201113.1">
    <property type="nucleotide sequence ID" value="NZ_BNJK01000001.1"/>
</dbReference>
<name>A0A8J3MZE4_9CHLR</name>
<dbReference type="Proteomes" id="UP000597444">
    <property type="component" value="Unassembled WGS sequence"/>
</dbReference>
<reference evidence="2" key="1">
    <citation type="submission" date="2020-10" db="EMBL/GenBank/DDBJ databases">
        <title>Taxonomic study of unclassified bacteria belonging to the class Ktedonobacteria.</title>
        <authorList>
            <person name="Yabe S."/>
            <person name="Wang C.M."/>
            <person name="Zheng Y."/>
            <person name="Sakai Y."/>
            <person name="Cavaletti L."/>
            <person name="Monciardini P."/>
            <person name="Donadio S."/>
        </authorList>
    </citation>
    <scope>NUCLEOTIDE SEQUENCE</scope>
    <source>
        <strain evidence="2">ID150040</strain>
    </source>
</reference>
<dbReference type="Pfam" id="PF13751">
    <property type="entry name" value="DDE_Tnp_1_6"/>
    <property type="match status" value="1"/>
</dbReference>
<accession>A0A8J3MZE4</accession>
<organism evidence="2 3">
    <name type="scientific">Reticulibacter mediterranei</name>
    <dbReference type="NCBI Taxonomy" id="2778369"/>
    <lineage>
        <taxon>Bacteria</taxon>
        <taxon>Bacillati</taxon>
        <taxon>Chloroflexota</taxon>
        <taxon>Ktedonobacteria</taxon>
        <taxon>Ktedonobacterales</taxon>
        <taxon>Reticulibacteraceae</taxon>
        <taxon>Reticulibacter</taxon>
    </lineage>
</organism>
<keyword evidence="3" id="KW-1185">Reference proteome</keyword>
<evidence type="ECO:0000313" key="3">
    <source>
        <dbReference type="Proteomes" id="UP000597444"/>
    </source>
</evidence>
<dbReference type="EMBL" id="BNJK01000001">
    <property type="protein sequence ID" value="GHO90115.1"/>
    <property type="molecule type" value="Genomic_DNA"/>
</dbReference>
<proteinExistence type="predicted"/>
<comment type="caution">
    <text evidence="2">The sequence shown here is derived from an EMBL/GenBank/DDBJ whole genome shotgun (WGS) entry which is preliminary data.</text>
</comment>
<protein>
    <recommendedName>
        <fullName evidence="1">Transposase DDE domain-containing protein</fullName>
    </recommendedName>
</protein>
<dbReference type="AlphaFoldDB" id="A0A8J3MZE4"/>
<feature type="domain" description="Transposase DDE" evidence="1">
    <location>
        <begin position="12"/>
        <end position="106"/>
    </location>
</feature>
<evidence type="ECO:0000259" key="1">
    <source>
        <dbReference type="Pfam" id="PF13751"/>
    </source>
</evidence>
<sequence>MLELSSLRTPWDDCRACPTRSLCTRSATAPRHLTLRRQAEYEVLQQARKRQQTDAFQKLYAGRSGIEGVHSQAVRTMGLRRTLYLGLAKTSLQHLFTALALNLVRLDAHLAGKKAAKTRVSRFAALASVALAS</sequence>
<evidence type="ECO:0000313" key="2">
    <source>
        <dbReference type="EMBL" id="GHO90115.1"/>
    </source>
</evidence>
<gene>
    <name evidence="2" type="ORF">KSF_001630</name>
</gene>